<dbReference type="AlphaFoldDB" id="A0A067N1X3"/>
<name>A0A067N1X3_BOTB1</name>
<keyword evidence="2" id="KW-1185">Reference proteome</keyword>
<gene>
    <name evidence="1" type="ORF">BOTBODRAFT_53294</name>
</gene>
<dbReference type="HOGENOM" id="CLU_690766_0_0_1"/>
<reference evidence="2" key="1">
    <citation type="journal article" date="2014" name="Proc. Natl. Acad. Sci. U.S.A.">
        <title>Extensive sampling of basidiomycete genomes demonstrates inadequacy of the white-rot/brown-rot paradigm for wood decay fungi.</title>
        <authorList>
            <person name="Riley R."/>
            <person name="Salamov A.A."/>
            <person name="Brown D.W."/>
            <person name="Nagy L.G."/>
            <person name="Floudas D."/>
            <person name="Held B.W."/>
            <person name="Levasseur A."/>
            <person name="Lombard V."/>
            <person name="Morin E."/>
            <person name="Otillar R."/>
            <person name="Lindquist E.A."/>
            <person name="Sun H."/>
            <person name="LaButti K.M."/>
            <person name="Schmutz J."/>
            <person name="Jabbour D."/>
            <person name="Luo H."/>
            <person name="Baker S.E."/>
            <person name="Pisabarro A.G."/>
            <person name="Walton J.D."/>
            <person name="Blanchette R.A."/>
            <person name="Henrissat B."/>
            <person name="Martin F."/>
            <person name="Cullen D."/>
            <person name="Hibbett D.S."/>
            <person name="Grigoriev I.V."/>
        </authorList>
    </citation>
    <scope>NUCLEOTIDE SEQUENCE [LARGE SCALE GENOMIC DNA]</scope>
    <source>
        <strain evidence="2">FD-172 SS1</strain>
    </source>
</reference>
<protein>
    <submittedName>
        <fullName evidence="1">Uncharacterized protein</fullName>
    </submittedName>
</protein>
<dbReference type="InParanoid" id="A0A067N1X3"/>
<dbReference type="Proteomes" id="UP000027195">
    <property type="component" value="Unassembled WGS sequence"/>
</dbReference>
<proteinExistence type="predicted"/>
<sequence>MPTRAQKRAKRRAAEEAAAITKPWHLVFAPLPAPSSSTLPTTSANVIPQPNNSSGSALSAFSLPVVDLAKISGEEYDDLSSVMQDLGPRSLKPSKPREVRYPHMLPRPEMWNIGIDVDHPEPLHASLITMGDNQALLLSPRKLGVDTSLKIDLDADVAITMCDLDALVKACAEEQSKACAYTHTLLHSEGVLAPGEGRMAWLIVPCSSHAQGKYTVKWDFVHRALLTDGIRTIARALPPFMAHVDQILRTKQVYGTTLTKRPGLIDQEMFSACVLTFAARSENGCLEEPEFIGDLGAEVATLTHAMAMAPVRNPALIKLCKVRVCNDKLAPPADQSGLSAIICNRNPRTTLTVSPVCGPSSVAQDLSMKVYLNAITRFPKLPVVLRTVPMQLRRNLAVL</sequence>
<dbReference type="EMBL" id="KL198023">
    <property type="protein sequence ID" value="KDQ17771.1"/>
    <property type="molecule type" value="Genomic_DNA"/>
</dbReference>
<evidence type="ECO:0000313" key="2">
    <source>
        <dbReference type="Proteomes" id="UP000027195"/>
    </source>
</evidence>
<accession>A0A067N1X3</accession>
<organism evidence="1 2">
    <name type="scientific">Botryobasidium botryosum (strain FD-172 SS1)</name>
    <dbReference type="NCBI Taxonomy" id="930990"/>
    <lineage>
        <taxon>Eukaryota</taxon>
        <taxon>Fungi</taxon>
        <taxon>Dikarya</taxon>
        <taxon>Basidiomycota</taxon>
        <taxon>Agaricomycotina</taxon>
        <taxon>Agaricomycetes</taxon>
        <taxon>Cantharellales</taxon>
        <taxon>Botryobasidiaceae</taxon>
        <taxon>Botryobasidium</taxon>
    </lineage>
</organism>
<evidence type="ECO:0000313" key="1">
    <source>
        <dbReference type="EMBL" id="KDQ17771.1"/>
    </source>
</evidence>